<dbReference type="PANTHER" id="PTHR30486:SF6">
    <property type="entry name" value="TYPE IV PILUS RETRACTATION ATPASE PILT"/>
    <property type="match status" value="1"/>
</dbReference>
<dbReference type="EMBL" id="CAFBRW010000087">
    <property type="protein sequence ID" value="CAB5119117.1"/>
    <property type="molecule type" value="Genomic_DNA"/>
</dbReference>
<evidence type="ECO:0000313" key="8">
    <source>
        <dbReference type="EMBL" id="CAB5119117.1"/>
    </source>
</evidence>
<name>A0A6J6C280_9ZZZZ</name>
<gene>
    <name evidence="3" type="ORF">UFOPK1438_00710</name>
    <name evidence="4" type="ORF">UFOPK2329_00701</name>
    <name evidence="5" type="ORF">UFOPK3166_00833</name>
    <name evidence="6" type="ORF">UFOPK4035_00632</name>
    <name evidence="7" type="ORF">UFOPK4087_00393</name>
    <name evidence="8" type="ORF">UFOPK4424_00526</name>
</gene>
<dbReference type="CDD" id="cd01130">
    <property type="entry name" value="VirB11-like_ATPase"/>
    <property type="match status" value="1"/>
</dbReference>
<feature type="domain" description="Bacterial type II secretion system protein E" evidence="2">
    <location>
        <begin position="11"/>
        <end position="279"/>
    </location>
</feature>
<dbReference type="EMBL" id="CAFABD010000130">
    <property type="protein sequence ID" value="CAB4829208.1"/>
    <property type="molecule type" value="Genomic_DNA"/>
</dbReference>
<dbReference type="InterPro" id="IPR027417">
    <property type="entry name" value="P-loop_NTPase"/>
</dbReference>
<evidence type="ECO:0000313" key="6">
    <source>
        <dbReference type="EMBL" id="CAB4998487.1"/>
    </source>
</evidence>
<dbReference type="GO" id="GO:0016887">
    <property type="term" value="F:ATP hydrolysis activity"/>
    <property type="evidence" value="ECO:0007669"/>
    <property type="project" value="InterPro"/>
</dbReference>
<dbReference type="AlphaFoldDB" id="A0A6J6C280"/>
<dbReference type="Gene3D" id="3.30.450.380">
    <property type="match status" value="1"/>
</dbReference>
<reference evidence="3" key="1">
    <citation type="submission" date="2020-05" db="EMBL/GenBank/DDBJ databases">
        <authorList>
            <person name="Chiriac C."/>
            <person name="Salcher M."/>
            <person name="Ghai R."/>
            <person name="Kavagutti S V."/>
        </authorList>
    </citation>
    <scope>NUCLEOTIDE SEQUENCE</scope>
</reference>
<dbReference type="EMBL" id="CAFBPH010000056">
    <property type="protein sequence ID" value="CAB5009931.1"/>
    <property type="molecule type" value="Genomic_DNA"/>
</dbReference>
<organism evidence="3">
    <name type="scientific">freshwater metagenome</name>
    <dbReference type="NCBI Taxonomy" id="449393"/>
    <lineage>
        <taxon>unclassified sequences</taxon>
        <taxon>metagenomes</taxon>
        <taxon>ecological metagenomes</taxon>
    </lineage>
</organism>
<evidence type="ECO:0000313" key="3">
    <source>
        <dbReference type="EMBL" id="CAB4545145.1"/>
    </source>
</evidence>
<dbReference type="EMBL" id="CAEZSM010000082">
    <property type="protein sequence ID" value="CAB4545145.1"/>
    <property type="molecule type" value="Genomic_DNA"/>
</dbReference>
<dbReference type="PANTHER" id="PTHR30486">
    <property type="entry name" value="TWITCHING MOTILITY PROTEIN PILT"/>
    <property type="match status" value="1"/>
</dbReference>
<dbReference type="InterPro" id="IPR050921">
    <property type="entry name" value="T4SS_GSP_E_ATPase"/>
</dbReference>
<sequence>MNLDLDITFGPLAPFMIDPTIEEIWINSPERIFIARAGKSELTNLLLSSDDVRNIVERALMWSGRRLDLSHPFVDARLPDGSRLHVAIPEITATHWAVNIRKHLLRHLSVDELANLGVMTASIATTLKFSVQAGLNILVSGGTQSGKTTLLNALTGAIPLTERLVTIEEVFELNPQLPDVVQMQTRSANLQGDGEIPLRRLIKEALRMRPSRIVVGEVREAEALDLLIALNSGLPGMGTLHANSPRDAITKLQTLPLLAGENISHKFIAPTVASAFDLIVHVTLDSKGMRRIQEICALTGRYENDRAEIERLWIWNGTEYEAGLGSLPHPEKFAQIGAPIASWWHK</sequence>
<dbReference type="SUPFAM" id="SSF52540">
    <property type="entry name" value="P-loop containing nucleoside triphosphate hydrolases"/>
    <property type="match status" value="1"/>
</dbReference>
<evidence type="ECO:0000313" key="4">
    <source>
        <dbReference type="EMBL" id="CAB4675014.1"/>
    </source>
</evidence>
<evidence type="ECO:0000313" key="7">
    <source>
        <dbReference type="EMBL" id="CAB5009931.1"/>
    </source>
</evidence>
<dbReference type="EMBL" id="CAFBOX010000094">
    <property type="protein sequence ID" value="CAB4998487.1"/>
    <property type="molecule type" value="Genomic_DNA"/>
</dbReference>
<dbReference type="Gene3D" id="3.40.50.300">
    <property type="entry name" value="P-loop containing nucleotide triphosphate hydrolases"/>
    <property type="match status" value="1"/>
</dbReference>
<dbReference type="EMBL" id="CAEZWZ010000105">
    <property type="protein sequence ID" value="CAB4675014.1"/>
    <property type="molecule type" value="Genomic_DNA"/>
</dbReference>
<protein>
    <submittedName>
        <fullName evidence="3">Unannotated protein</fullName>
    </submittedName>
</protein>
<evidence type="ECO:0000259" key="2">
    <source>
        <dbReference type="Pfam" id="PF00437"/>
    </source>
</evidence>
<dbReference type="InterPro" id="IPR001482">
    <property type="entry name" value="T2SS/T4SS_dom"/>
</dbReference>
<dbReference type="Pfam" id="PF00437">
    <property type="entry name" value="T2SSE"/>
    <property type="match status" value="1"/>
</dbReference>
<accession>A0A6J6C280</accession>
<evidence type="ECO:0000256" key="1">
    <source>
        <dbReference type="ARBA" id="ARBA00006611"/>
    </source>
</evidence>
<comment type="similarity">
    <text evidence="1">Belongs to the GSP E family.</text>
</comment>
<proteinExistence type="inferred from homology"/>
<evidence type="ECO:0000313" key="5">
    <source>
        <dbReference type="EMBL" id="CAB4829208.1"/>
    </source>
</evidence>